<accession>A0AB34HZ23</accession>
<evidence type="ECO:0000313" key="2">
    <source>
        <dbReference type="EMBL" id="KAJ8797633.1"/>
    </source>
</evidence>
<evidence type="ECO:0000313" key="3">
    <source>
        <dbReference type="Proteomes" id="UP001159641"/>
    </source>
</evidence>
<reference evidence="2 3" key="1">
    <citation type="submission" date="2022-11" db="EMBL/GenBank/DDBJ databases">
        <title>Whole genome sequence of Eschrichtius robustus ER-17-0199.</title>
        <authorList>
            <person name="Bruniche-Olsen A."/>
            <person name="Black A.N."/>
            <person name="Fields C.J."/>
            <person name="Walden K."/>
            <person name="Dewoody J.A."/>
        </authorList>
    </citation>
    <scope>NUCLEOTIDE SEQUENCE [LARGE SCALE GENOMIC DNA]</scope>
    <source>
        <strain evidence="2">ER-17-0199</strain>
        <tissue evidence="2">Blubber</tissue>
    </source>
</reference>
<sequence length="196" mass="19749">MCTSNILEARAGARGRAGGGTRCARPGALFTRRPSNRRARGRSVERRAGAEPGAAGECGLRAAGVFAAVRVDAPPPRVSPAPVSPCLPADTLLLPGPGLPLRRRAPRARPGSTLVSRPLSLPPPPLQLCLRPGAVLAAALPPPLPAQPGKPASRSSAFRPSGGRLVCALSSGLSVVGSHGRGTDKVHAGDGCGARG</sequence>
<feature type="region of interest" description="Disordered" evidence="1">
    <location>
        <begin position="32"/>
        <end position="54"/>
    </location>
</feature>
<organism evidence="2 3">
    <name type="scientific">Eschrichtius robustus</name>
    <name type="common">California gray whale</name>
    <name type="synonym">Eschrichtius gibbosus</name>
    <dbReference type="NCBI Taxonomy" id="9764"/>
    <lineage>
        <taxon>Eukaryota</taxon>
        <taxon>Metazoa</taxon>
        <taxon>Chordata</taxon>
        <taxon>Craniata</taxon>
        <taxon>Vertebrata</taxon>
        <taxon>Euteleostomi</taxon>
        <taxon>Mammalia</taxon>
        <taxon>Eutheria</taxon>
        <taxon>Laurasiatheria</taxon>
        <taxon>Artiodactyla</taxon>
        <taxon>Whippomorpha</taxon>
        <taxon>Cetacea</taxon>
        <taxon>Mysticeti</taxon>
        <taxon>Eschrichtiidae</taxon>
        <taxon>Eschrichtius</taxon>
    </lineage>
</organism>
<comment type="caution">
    <text evidence="2">The sequence shown here is derived from an EMBL/GenBank/DDBJ whole genome shotgun (WGS) entry which is preliminary data.</text>
</comment>
<feature type="compositionally biased region" description="Low complexity" evidence="1">
    <location>
        <begin position="108"/>
        <end position="119"/>
    </location>
</feature>
<proteinExistence type="predicted"/>
<protein>
    <submittedName>
        <fullName evidence="2">Uncharacterized protein</fullName>
    </submittedName>
</protein>
<dbReference type="Proteomes" id="UP001159641">
    <property type="component" value="Unassembled WGS sequence"/>
</dbReference>
<gene>
    <name evidence="2" type="ORF">J1605_001728</name>
</gene>
<feature type="region of interest" description="Disordered" evidence="1">
    <location>
        <begin position="175"/>
        <end position="196"/>
    </location>
</feature>
<feature type="region of interest" description="Disordered" evidence="1">
    <location>
        <begin position="97"/>
        <end position="119"/>
    </location>
</feature>
<keyword evidence="3" id="KW-1185">Reference proteome</keyword>
<name>A0AB34HZ23_ESCRO</name>
<dbReference type="AlphaFoldDB" id="A0AB34HZ23"/>
<evidence type="ECO:0000256" key="1">
    <source>
        <dbReference type="SAM" id="MobiDB-lite"/>
    </source>
</evidence>
<dbReference type="EMBL" id="JAIQCJ010000177">
    <property type="protein sequence ID" value="KAJ8797633.1"/>
    <property type="molecule type" value="Genomic_DNA"/>
</dbReference>